<dbReference type="GO" id="GO:0005634">
    <property type="term" value="C:nucleus"/>
    <property type="evidence" value="ECO:0007669"/>
    <property type="project" value="UniProtKB-SubCell"/>
</dbReference>
<keyword evidence="5" id="KW-1185">Reference proteome</keyword>
<dbReference type="OrthoDB" id="20729at2759"/>
<organism evidence="4 5">
    <name type="scientific">Penicillium oxalicum (strain 114-2 / CGMCC 5302)</name>
    <name type="common">Penicillium decumbens</name>
    <dbReference type="NCBI Taxonomy" id="933388"/>
    <lineage>
        <taxon>Eukaryota</taxon>
        <taxon>Fungi</taxon>
        <taxon>Dikarya</taxon>
        <taxon>Ascomycota</taxon>
        <taxon>Pezizomycotina</taxon>
        <taxon>Eurotiomycetes</taxon>
        <taxon>Eurotiomycetidae</taxon>
        <taxon>Eurotiales</taxon>
        <taxon>Aspergillaceae</taxon>
        <taxon>Penicillium</taxon>
    </lineage>
</organism>
<evidence type="ECO:0000256" key="2">
    <source>
        <dbReference type="ARBA" id="ARBA00023242"/>
    </source>
</evidence>
<comment type="subcellular location">
    <subcellularLocation>
        <location evidence="1">Nucleus</location>
    </subcellularLocation>
</comment>
<name>S7Z968_PENO1</name>
<dbReference type="Pfam" id="PF13934">
    <property type="entry name" value="ELYS"/>
    <property type="match status" value="1"/>
</dbReference>
<dbReference type="eggNOG" id="ENOG502S4G4">
    <property type="taxonomic scope" value="Eukaryota"/>
</dbReference>
<protein>
    <recommendedName>
        <fullName evidence="3">ELYS-like domain-containing protein</fullName>
    </recommendedName>
</protein>
<dbReference type="EMBL" id="KB644409">
    <property type="protein sequence ID" value="EPS26754.1"/>
    <property type="molecule type" value="Genomic_DNA"/>
</dbReference>
<evidence type="ECO:0000256" key="1">
    <source>
        <dbReference type="ARBA" id="ARBA00004123"/>
    </source>
</evidence>
<evidence type="ECO:0000313" key="4">
    <source>
        <dbReference type="EMBL" id="EPS26754.1"/>
    </source>
</evidence>
<dbReference type="HOGENOM" id="CLU_070360_0_0_1"/>
<keyword evidence="2" id="KW-0539">Nucleus</keyword>
<evidence type="ECO:0000259" key="3">
    <source>
        <dbReference type="Pfam" id="PF13934"/>
    </source>
</evidence>
<sequence length="309" mass="35492">MAQWENFNHIFNFNKKLSYDAKVVDQIISNRKALENQLFADRLLGVAGIKAVSQVYPPKTNDELRSLVDQIVSSELDIHHKQALIYYILKDCRSAPEAASHFAQNCHLPEKYRLFIEGLWNLDRLEFRRAIECLTEPSLIPTFPDDILYVLTLPHLPKHDDSLAIAYYLTTAPPLAGPKVQRAFFETLCRSNVTEAFFFTRKWDESQRRIYFEQLIEFVMRTPAGQTRSKRAIELVGLPLGEDEEAWFEETLLHGAARALPGAKDTVMMRRLATGHITELGNELEALGGKKVDGLNWDTLRESMRRTQN</sequence>
<proteinExistence type="predicted"/>
<evidence type="ECO:0000313" key="5">
    <source>
        <dbReference type="Proteomes" id="UP000019376"/>
    </source>
</evidence>
<feature type="domain" description="ELYS-like" evidence="3">
    <location>
        <begin position="37"/>
        <end position="255"/>
    </location>
</feature>
<dbReference type="AlphaFoldDB" id="S7Z968"/>
<dbReference type="STRING" id="933388.S7Z968"/>
<accession>S7Z968</accession>
<reference evidence="4 5" key="1">
    <citation type="journal article" date="2013" name="PLoS ONE">
        <title>Genomic and secretomic analyses reveal unique features of the lignocellulolytic enzyme system of Penicillium decumbens.</title>
        <authorList>
            <person name="Liu G."/>
            <person name="Zhang L."/>
            <person name="Wei X."/>
            <person name="Zou G."/>
            <person name="Qin Y."/>
            <person name="Ma L."/>
            <person name="Li J."/>
            <person name="Zheng H."/>
            <person name="Wang S."/>
            <person name="Wang C."/>
            <person name="Xun L."/>
            <person name="Zhao G.-P."/>
            <person name="Zhou Z."/>
            <person name="Qu Y."/>
        </authorList>
    </citation>
    <scope>NUCLEOTIDE SEQUENCE [LARGE SCALE GENOMIC DNA]</scope>
    <source>
        <strain evidence="5">114-2 / CGMCC 5302</strain>
    </source>
</reference>
<dbReference type="InterPro" id="IPR025151">
    <property type="entry name" value="ELYS_dom"/>
</dbReference>
<dbReference type="PhylomeDB" id="S7Z968"/>
<gene>
    <name evidence="4" type="ORF">PDE_01693</name>
</gene>
<dbReference type="Proteomes" id="UP000019376">
    <property type="component" value="Unassembled WGS sequence"/>
</dbReference>